<accession>A0A161XC27</accession>
<dbReference type="InterPro" id="IPR057727">
    <property type="entry name" value="WCX_dom"/>
</dbReference>
<dbReference type="Pfam" id="PF25583">
    <property type="entry name" value="WCX"/>
    <property type="match status" value="1"/>
</dbReference>
<evidence type="ECO:0000259" key="2">
    <source>
        <dbReference type="Pfam" id="PF25583"/>
    </source>
</evidence>
<dbReference type="Pfam" id="PF13280">
    <property type="entry name" value="WYL"/>
    <property type="match status" value="1"/>
</dbReference>
<dbReference type="OrthoDB" id="9767131at2"/>
<feature type="domain" description="WYL" evidence="1">
    <location>
        <begin position="136"/>
        <end position="198"/>
    </location>
</feature>
<protein>
    <recommendedName>
        <fullName evidence="5">WYL domain-containing protein</fullName>
    </recommendedName>
</protein>
<dbReference type="InterPro" id="IPR036390">
    <property type="entry name" value="WH_DNA-bd_sf"/>
</dbReference>
<evidence type="ECO:0000313" key="3">
    <source>
        <dbReference type="EMBL" id="KZL91866.1"/>
    </source>
</evidence>
<dbReference type="SUPFAM" id="SSF46785">
    <property type="entry name" value="Winged helix' DNA-binding domain"/>
    <property type="match status" value="1"/>
</dbReference>
<dbReference type="RefSeq" id="WP_066620737.1">
    <property type="nucleotide sequence ID" value="NZ_FQXL01000022.1"/>
</dbReference>
<evidence type="ECO:0000259" key="1">
    <source>
        <dbReference type="Pfam" id="PF13280"/>
    </source>
</evidence>
<keyword evidence="4" id="KW-1185">Reference proteome</keyword>
<dbReference type="InterPro" id="IPR026881">
    <property type="entry name" value="WYL_dom"/>
</dbReference>
<dbReference type="PANTHER" id="PTHR34580:SF1">
    <property type="entry name" value="PROTEIN PAFC"/>
    <property type="match status" value="1"/>
</dbReference>
<comment type="caution">
    <text evidence="3">The sequence shown here is derived from an EMBL/GenBank/DDBJ whole genome shotgun (WGS) entry which is preliminary data.</text>
</comment>
<evidence type="ECO:0000313" key="4">
    <source>
        <dbReference type="Proteomes" id="UP000076603"/>
    </source>
</evidence>
<sequence length="312" mass="36791">MSNLDNILKMIFKLKPGVVIKRKELADEFNISEKQVARYKRILEEFFTIESIPGPTGGYRLLDSYFPFKELLTEDEVMLLKYYSASSQYSDDEKLRKALDKINYSILKEDNQISAQIIPYSRINNNGRDIQRTQNKFYEAILHKYEVIISYTSNEGKSTRRRVQPYKLFMYKGECYVIAKCLLKDSIRFFKLVRISEMIVTSIKFEQNLDVEKFLQDSMDKNIGIFYGQEYKLKLKIYPPMSNTIKERIWVDNQVITELENGEIFFEATMQGGPEIISWILSMRSCVKVIEPESLKIELKEELEKMINNLKK</sequence>
<feature type="domain" description="WCX" evidence="2">
    <location>
        <begin position="230"/>
        <end position="306"/>
    </location>
</feature>
<organism evidence="3 4">
    <name type="scientific">Clostridium magnum DSM 2767</name>
    <dbReference type="NCBI Taxonomy" id="1121326"/>
    <lineage>
        <taxon>Bacteria</taxon>
        <taxon>Bacillati</taxon>
        <taxon>Bacillota</taxon>
        <taxon>Clostridia</taxon>
        <taxon>Eubacteriales</taxon>
        <taxon>Clostridiaceae</taxon>
        <taxon>Clostridium</taxon>
    </lineage>
</organism>
<dbReference type="InterPro" id="IPR051534">
    <property type="entry name" value="CBASS_pafABC_assoc_protein"/>
</dbReference>
<dbReference type="AlphaFoldDB" id="A0A161XC27"/>
<reference evidence="3 4" key="1">
    <citation type="submission" date="2016-04" db="EMBL/GenBank/DDBJ databases">
        <title>Genome sequence of Clostridium magnum DSM 2767.</title>
        <authorList>
            <person name="Poehlein A."/>
            <person name="Uhlig R."/>
            <person name="Fischer R."/>
            <person name="Bahl H."/>
            <person name="Daniel R."/>
        </authorList>
    </citation>
    <scope>NUCLEOTIDE SEQUENCE [LARGE SCALE GENOMIC DNA]</scope>
    <source>
        <strain evidence="3 4">DSM 2767</strain>
    </source>
</reference>
<gene>
    <name evidence="3" type="ORF">CLMAG_16720</name>
</gene>
<proteinExistence type="predicted"/>
<dbReference type="Proteomes" id="UP000076603">
    <property type="component" value="Unassembled WGS sequence"/>
</dbReference>
<dbReference type="EMBL" id="LWAE01000002">
    <property type="protein sequence ID" value="KZL91866.1"/>
    <property type="molecule type" value="Genomic_DNA"/>
</dbReference>
<dbReference type="PANTHER" id="PTHR34580">
    <property type="match status" value="1"/>
</dbReference>
<dbReference type="PROSITE" id="PS52050">
    <property type="entry name" value="WYL"/>
    <property type="match status" value="1"/>
</dbReference>
<evidence type="ECO:0008006" key="5">
    <source>
        <dbReference type="Google" id="ProtNLM"/>
    </source>
</evidence>
<dbReference type="STRING" id="1121326.CLMAG_16720"/>
<name>A0A161XC27_9CLOT</name>
<dbReference type="PATRIC" id="fig|1121326.3.peg.1648"/>